<dbReference type="InterPro" id="IPR050846">
    <property type="entry name" value="TLCD"/>
</dbReference>
<evidence type="ECO:0000313" key="9">
    <source>
        <dbReference type="Proteomes" id="UP000694044"/>
    </source>
</evidence>
<sequence length="352" mass="38606">MSESPFRQYEHPIGGRDAGTPKNSTLTTEEGAAVSNSQPQRLDQRPTTAMFTEALVATWISMCAVMLYTDPRLSVVVASSLAFAAVRVVLVPLASTKVKAFPALSTFGQLLFSNTAVSMLHSALSSLLAISALLTAHSLNSDFVNTVERGEFLATAVSTGYFAYDLWDYVLNGLYVKSPGIILHHVVVLICYISALTKTVGVPLLSLALVCELHSVFMHARKLLTMSNYSVRQSPLLRWVWRAQWVSFAVARILPHMIVAVLTYQARDLFAQQPHFAMAFGGIIFINLLNAQVCTTSIRLSLVDMNPCWCSPCCILSNRTQLFVDVRRACRKDYAPPKAPPSPAPVSKRPAL</sequence>
<dbReference type="GO" id="GO:0055091">
    <property type="term" value="P:phospholipid homeostasis"/>
    <property type="evidence" value="ECO:0007669"/>
    <property type="project" value="TreeGrafter"/>
</dbReference>
<evidence type="ECO:0000259" key="7">
    <source>
        <dbReference type="PROSITE" id="PS50922"/>
    </source>
</evidence>
<dbReference type="GO" id="GO:0007009">
    <property type="term" value="P:plasma membrane organization"/>
    <property type="evidence" value="ECO:0007669"/>
    <property type="project" value="TreeGrafter"/>
</dbReference>
<evidence type="ECO:0000256" key="1">
    <source>
        <dbReference type="ARBA" id="ARBA00004141"/>
    </source>
</evidence>
<evidence type="ECO:0000256" key="3">
    <source>
        <dbReference type="ARBA" id="ARBA00022989"/>
    </source>
</evidence>
<keyword evidence="2 5" id="KW-0812">Transmembrane</keyword>
<dbReference type="SMART" id="SM00724">
    <property type="entry name" value="TLC"/>
    <property type="match status" value="1"/>
</dbReference>
<evidence type="ECO:0000313" key="8">
    <source>
        <dbReference type="EMBL" id="KAG7384246.1"/>
    </source>
</evidence>
<dbReference type="InterPro" id="IPR006634">
    <property type="entry name" value="TLC-dom"/>
</dbReference>
<organism evidence="8 9">
    <name type="scientific">Phytophthora pseudosyringae</name>
    <dbReference type="NCBI Taxonomy" id="221518"/>
    <lineage>
        <taxon>Eukaryota</taxon>
        <taxon>Sar</taxon>
        <taxon>Stramenopiles</taxon>
        <taxon>Oomycota</taxon>
        <taxon>Peronosporomycetes</taxon>
        <taxon>Peronosporales</taxon>
        <taxon>Peronosporaceae</taxon>
        <taxon>Phytophthora</taxon>
    </lineage>
</organism>
<dbReference type="GO" id="GO:0005886">
    <property type="term" value="C:plasma membrane"/>
    <property type="evidence" value="ECO:0007669"/>
    <property type="project" value="TreeGrafter"/>
</dbReference>
<dbReference type="PROSITE" id="PS50922">
    <property type="entry name" value="TLC"/>
    <property type="match status" value="1"/>
</dbReference>
<comment type="caution">
    <text evidence="8">The sequence shown here is derived from an EMBL/GenBank/DDBJ whole genome shotgun (WGS) entry which is preliminary data.</text>
</comment>
<keyword evidence="4 5" id="KW-0472">Membrane</keyword>
<dbReference type="GO" id="GO:0071709">
    <property type="term" value="P:membrane assembly"/>
    <property type="evidence" value="ECO:0007669"/>
    <property type="project" value="TreeGrafter"/>
</dbReference>
<evidence type="ECO:0000256" key="5">
    <source>
        <dbReference type="PROSITE-ProRule" id="PRU00205"/>
    </source>
</evidence>
<keyword evidence="3" id="KW-1133">Transmembrane helix</keyword>
<evidence type="ECO:0000256" key="4">
    <source>
        <dbReference type="ARBA" id="ARBA00023136"/>
    </source>
</evidence>
<dbReference type="EMBL" id="JAGDFM010000153">
    <property type="protein sequence ID" value="KAG7384246.1"/>
    <property type="molecule type" value="Genomic_DNA"/>
</dbReference>
<comment type="subcellular location">
    <subcellularLocation>
        <location evidence="1">Membrane</location>
        <topology evidence="1">Multi-pass membrane protein</topology>
    </subcellularLocation>
</comment>
<protein>
    <submittedName>
        <fullName evidence="8">TLC domain-containing protein 1</fullName>
    </submittedName>
</protein>
<feature type="region of interest" description="Disordered" evidence="6">
    <location>
        <begin position="1"/>
        <end position="43"/>
    </location>
</feature>
<evidence type="ECO:0000256" key="6">
    <source>
        <dbReference type="SAM" id="MobiDB-lite"/>
    </source>
</evidence>
<dbReference type="PANTHER" id="PTHR13439:SF4">
    <property type="entry name" value="TLC DOMAIN-CONTAINING PROTEIN"/>
    <property type="match status" value="1"/>
</dbReference>
<proteinExistence type="predicted"/>
<dbReference type="AlphaFoldDB" id="A0A8T1VTJ8"/>
<reference evidence="8" key="1">
    <citation type="submission" date="2021-02" db="EMBL/GenBank/DDBJ databases">
        <authorList>
            <person name="Palmer J.M."/>
        </authorList>
    </citation>
    <scope>NUCLEOTIDE SEQUENCE</scope>
    <source>
        <strain evidence="8">SCRP734</strain>
    </source>
</reference>
<name>A0A8T1VTJ8_9STRA</name>
<dbReference type="PANTHER" id="PTHR13439">
    <property type="entry name" value="CT120 PROTEIN"/>
    <property type="match status" value="1"/>
</dbReference>
<feature type="domain" description="TLC" evidence="7">
    <location>
        <begin position="107"/>
        <end position="322"/>
    </location>
</feature>
<feature type="compositionally biased region" description="Polar residues" evidence="6">
    <location>
        <begin position="21"/>
        <end position="43"/>
    </location>
</feature>
<accession>A0A8T1VTJ8</accession>
<gene>
    <name evidence="8" type="primary">TLCD1_2</name>
    <name evidence="8" type="ORF">PHYPSEUDO_002849</name>
</gene>
<dbReference type="GO" id="GO:0097035">
    <property type="term" value="P:regulation of membrane lipid distribution"/>
    <property type="evidence" value="ECO:0007669"/>
    <property type="project" value="TreeGrafter"/>
</dbReference>
<dbReference type="Pfam" id="PF03798">
    <property type="entry name" value="TRAM_LAG1_CLN8"/>
    <property type="match status" value="1"/>
</dbReference>
<evidence type="ECO:0000256" key="2">
    <source>
        <dbReference type="ARBA" id="ARBA00022692"/>
    </source>
</evidence>
<keyword evidence="9" id="KW-1185">Reference proteome</keyword>
<dbReference type="OrthoDB" id="10266980at2759"/>
<dbReference type="Proteomes" id="UP000694044">
    <property type="component" value="Unassembled WGS sequence"/>
</dbReference>